<reference evidence="7" key="2">
    <citation type="submission" date="2025-08" db="UniProtKB">
        <authorList>
            <consortium name="Ensembl"/>
        </authorList>
    </citation>
    <scope>IDENTIFICATION</scope>
</reference>
<evidence type="ECO:0000313" key="8">
    <source>
        <dbReference type="Proteomes" id="UP000008672"/>
    </source>
</evidence>
<dbReference type="InterPro" id="IPR029618">
    <property type="entry name" value="CCDC172"/>
</dbReference>
<name>H3A2Q9_LATCH</name>
<evidence type="ECO:0000256" key="6">
    <source>
        <dbReference type="SAM" id="Coils"/>
    </source>
</evidence>
<gene>
    <name evidence="7" type="primary">CCDC172</name>
</gene>
<keyword evidence="8" id="KW-1185">Reference proteome</keyword>
<dbReference type="GeneTree" id="ENSGT00390000005203"/>
<accession>H3A2Q9</accession>
<dbReference type="HOGENOM" id="CLU_094609_0_0_1"/>
<dbReference type="eggNOG" id="ENOG502RZCX">
    <property type="taxonomic scope" value="Eukaryota"/>
</dbReference>
<evidence type="ECO:0000313" key="7">
    <source>
        <dbReference type="Ensembl" id="ENSLACP00000003930.1"/>
    </source>
</evidence>
<dbReference type="OMA" id="EFLQMVC"/>
<keyword evidence="4" id="KW-0963">Cytoplasm</keyword>
<dbReference type="PANTHER" id="PTHR22419:SF2">
    <property type="entry name" value="COILED-COIL DOMAIN-CONTAINING PROTEIN 172"/>
    <property type="match status" value="1"/>
</dbReference>
<reference evidence="8" key="1">
    <citation type="submission" date="2011-08" db="EMBL/GenBank/DDBJ databases">
        <title>The draft genome of Latimeria chalumnae.</title>
        <authorList>
            <person name="Di Palma F."/>
            <person name="Alfoldi J."/>
            <person name="Johnson J."/>
            <person name="Berlin A."/>
            <person name="Gnerre S."/>
            <person name="Jaffe D."/>
            <person name="MacCallum I."/>
            <person name="Young S."/>
            <person name="Walker B.J."/>
            <person name="Lander E."/>
            <person name="Lindblad-Toh K."/>
        </authorList>
    </citation>
    <scope>NUCLEOTIDE SEQUENCE [LARGE SCALE GENOMIC DNA]</scope>
    <source>
        <strain evidence="8">Wild caught</strain>
    </source>
</reference>
<dbReference type="InParanoid" id="H3A2Q9"/>
<evidence type="ECO:0000256" key="4">
    <source>
        <dbReference type="ARBA" id="ARBA00022490"/>
    </source>
</evidence>
<reference evidence="7" key="3">
    <citation type="submission" date="2025-09" db="UniProtKB">
        <authorList>
            <consortium name="Ensembl"/>
        </authorList>
    </citation>
    <scope>IDENTIFICATION</scope>
</reference>
<dbReference type="Proteomes" id="UP000008672">
    <property type="component" value="Unassembled WGS sequence"/>
</dbReference>
<dbReference type="EMBL" id="AFYH01067731">
    <property type="status" value="NOT_ANNOTATED_CDS"/>
    <property type="molecule type" value="Genomic_DNA"/>
</dbReference>
<keyword evidence="5 6" id="KW-0175">Coiled coil</keyword>
<dbReference type="Ensembl" id="ENSLACT00000003966.1">
    <property type="protein sequence ID" value="ENSLACP00000003930.1"/>
    <property type="gene ID" value="ENSLACG00000003499.1"/>
</dbReference>
<sequence>VKSEVNRCREKLELTTKELDIAKQALETKMQDMAKRLFQVELLKKRQDGLETQKAELISRKSKLVQLLDDKRKMCTEEEETFFRNISEFNDEYGLLSNRELVVENRAKLEISNLEKEVDILKNEMKSIEHKNVQLNAFQSQRNELKEGLVQLHDYLKDLKGKLNEARCSTKRLEAEKAKIQQKPQTDPDFLRLKKELEMYKDDDMENVYEALRTEIQFLQMKLSQQCVETPTNSL</sequence>
<dbReference type="AlphaFoldDB" id="H3A2Q9"/>
<dbReference type="PANTHER" id="PTHR22419">
    <property type="entry name" value="COILED-COIL DOMAIN-CONTAINING PROTEIN 172"/>
    <property type="match status" value="1"/>
</dbReference>
<evidence type="ECO:0000256" key="2">
    <source>
        <dbReference type="ARBA" id="ARBA00008975"/>
    </source>
</evidence>
<comment type="subcellular location">
    <subcellularLocation>
        <location evidence="1">Cytoplasm</location>
    </subcellularLocation>
</comment>
<evidence type="ECO:0000256" key="1">
    <source>
        <dbReference type="ARBA" id="ARBA00004496"/>
    </source>
</evidence>
<evidence type="ECO:0000256" key="5">
    <source>
        <dbReference type="ARBA" id="ARBA00023054"/>
    </source>
</evidence>
<evidence type="ECO:0000256" key="3">
    <source>
        <dbReference type="ARBA" id="ARBA00022327"/>
    </source>
</evidence>
<proteinExistence type="inferred from homology"/>
<dbReference type="FunCoup" id="H3A2Q9">
    <property type="interactions" value="15"/>
</dbReference>
<feature type="coiled-coil region" evidence="6">
    <location>
        <begin position="104"/>
        <end position="131"/>
    </location>
</feature>
<comment type="similarity">
    <text evidence="2">Belongs to the CCDC172 family.</text>
</comment>
<feature type="coiled-coil region" evidence="6">
    <location>
        <begin position="5"/>
        <end position="60"/>
    </location>
</feature>
<feature type="coiled-coil region" evidence="6">
    <location>
        <begin position="156"/>
        <end position="183"/>
    </location>
</feature>
<organism evidence="7 8">
    <name type="scientific">Latimeria chalumnae</name>
    <name type="common">Coelacanth</name>
    <dbReference type="NCBI Taxonomy" id="7897"/>
    <lineage>
        <taxon>Eukaryota</taxon>
        <taxon>Metazoa</taxon>
        <taxon>Chordata</taxon>
        <taxon>Craniata</taxon>
        <taxon>Vertebrata</taxon>
        <taxon>Euteleostomi</taxon>
        <taxon>Coelacanthiformes</taxon>
        <taxon>Coelacanthidae</taxon>
        <taxon>Latimeria</taxon>
    </lineage>
</organism>
<dbReference type="GO" id="GO:0005737">
    <property type="term" value="C:cytoplasm"/>
    <property type="evidence" value="ECO:0007669"/>
    <property type="project" value="UniProtKB-SubCell"/>
</dbReference>
<protein>
    <recommendedName>
        <fullName evidence="3">Coiled-coil domain-containing protein 172</fullName>
    </recommendedName>
</protein>